<dbReference type="Proteomes" id="UP000529861">
    <property type="component" value="Unassembled WGS sequence"/>
</dbReference>
<comment type="catalytic activity">
    <reaction evidence="6">
        <text>Couples ATP hydrolysis with the unwinding of duplex DNA by translocating in the 3'-5' direction.</text>
        <dbReference type="EC" id="5.6.2.4"/>
    </reaction>
</comment>
<reference evidence="10 11" key="1">
    <citation type="submission" date="2020-04" db="EMBL/GenBank/DDBJ databases">
        <title>Draft genome sequence of Caldanaerobacter sunterraneus. strain 1523vc isolated from Griffin hot spring, Kamchatka, Russia.</title>
        <authorList>
            <person name="Toshchakov S.V."/>
            <person name="Podosokorskaya O.A."/>
            <person name="Kublanov I.V."/>
            <person name="Korzhenkov A."/>
            <person name="Patrushev M.V."/>
        </authorList>
    </citation>
    <scope>NUCLEOTIDE SEQUENCE [LARGE SCALE GENOMIC DNA]</scope>
    <source>
        <strain evidence="10 11">1523vc</strain>
    </source>
</reference>
<dbReference type="Pfam" id="PF00271">
    <property type="entry name" value="Helicase_C"/>
    <property type="match status" value="1"/>
</dbReference>
<evidence type="ECO:0000256" key="2">
    <source>
        <dbReference type="ARBA" id="ARBA00022741"/>
    </source>
</evidence>
<evidence type="ECO:0000256" key="6">
    <source>
        <dbReference type="ARBA" id="ARBA00034617"/>
    </source>
</evidence>
<dbReference type="AlphaFoldDB" id="A0A7Y2L8K1"/>
<keyword evidence="3" id="KW-0067">ATP-binding</keyword>
<dbReference type="EMBL" id="JABEQB010000041">
    <property type="protein sequence ID" value="NNG67803.1"/>
    <property type="molecule type" value="Genomic_DNA"/>
</dbReference>
<accession>A0A7Y2L8K1</accession>
<dbReference type="GO" id="GO:0003677">
    <property type="term" value="F:DNA binding"/>
    <property type="evidence" value="ECO:0007669"/>
    <property type="project" value="UniProtKB-KW"/>
</dbReference>
<dbReference type="InterPro" id="IPR001650">
    <property type="entry name" value="Helicase_C-like"/>
</dbReference>
<sequence length="1075" mass="127207">MDNYVNYIRGKITKFLPKNERTILVLKGVPIKLCNSEFKVDISAILNNKFAYFAEIVNNGRRIITYDEFLALYEFITAQYTNIIVLVNNLFINYFPLEVDISKTTLRSLLIHYNAVEETGEEESEEELEDLSEITKIYANIKVINGNYYIVYNNILPTEKEQEFYLFDGEDINTIHLEKEEISFSGKYYKITSEEDYLLLVDDVYKRKYNRVYVLDEDPLFMEVFLQKIRILKYIFPYVTIKLGVIREGEAKIDVRQEFFDILKKYWGYSNFKTFKVYDINSLHNKQKIVKEVSQGEIIARIVEEVEKCYTNQNYRDIFVTAPTGSGKSIMFQIPAIYLAEKYELFTIVISPLIGLMKDQVSNLEMRNYTYARTINSDISPIKKQEIINDIIDKKCHILYLSPESLLSKSDLDQIIGNRKLGLLVVDEAHIVTTWGKQFRPDYWYLGDHLSKVKKAQLEKKGLGFVIATFTATAIYGGIENMYRETVDSLKMIDPITYLGFIKRNNIRINIEKDEPITNKVEYELNKFDQLLDKMDYALMFNKKMLIYFPTVALLERFWEYCLVKNLDKYISKYHGRLTPYEKEESYRRFRNGETPVILATKAFGMGIDIDDIEIVAHFAPTGNVCDYVQEIGRAARRSGLIGEAYYHFMRNDFKHINRLHGLSVIKEYQLIEVIKKVYKLYQEKIKDSKGKIFTKKRNEMLVDAESFAHIFENPFYNEDDGINKVKTAMLLIQKDFEQRFGFSPFHVRPIPLFEIGYFEIDPNTQESITKKYGKVLEELDSYYHICEINLKKIWEKDFCDKYSFPRFKFLLYSKDEELLFDYKNIIKPALKIDITFYNNWLEDYKQYLKVLREIVSTSVREEKYYSVDGKDGLVEELVQRLNVSEYKAKSIIETIISAMSIYQHDYTNNIHGRVFNERILNSGNYKYKFSNEVFEFFKWFDRQVDYIRQNTKNGILYLVEGRDKDFKEKMVALGILEVFGVLVFKSLGGRNSQIYIYVNQTKTMREILLKPTMYKNRLLELIRNRHKLSVEMLSYIFENNLSNEEIWDIIEDYFLGIIPEQVKERYESDIIKAR</sequence>
<protein>
    <recommendedName>
        <fullName evidence="7">DNA 3'-5' helicase</fullName>
        <ecNumber evidence="7">5.6.2.4</ecNumber>
    </recommendedName>
</protein>
<dbReference type="PANTHER" id="PTHR13710">
    <property type="entry name" value="DNA HELICASE RECQ FAMILY MEMBER"/>
    <property type="match status" value="1"/>
</dbReference>
<evidence type="ECO:0000256" key="5">
    <source>
        <dbReference type="ARBA" id="ARBA00023235"/>
    </source>
</evidence>
<dbReference type="Gene3D" id="3.40.50.300">
    <property type="entry name" value="P-loop containing nucleotide triphosphate hydrolases"/>
    <property type="match status" value="2"/>
</dbReference>
<keyword evidence="4" id="KW-0238">DNA-binding</keyword>
<organism evidence="10 11">
    <name type="scientific">Caldanaerobacter subterraneus</name>
    <dbReference type="NCBI Taxonomy" id="911092"/>
    <lineage>
        <taxon>Bacteria</taxon>
        <taxon>Bacillati</taxon>
        <taxon>Bacillota</taxon>
        <taxon>Clostridia</taxon>
        <taxon>Thermoanaerobacterales</taxon>
        <taxon>Thermoanaerobacteraceae</taxon>
        <taxon>Caldanaerobacter</taxon>
    </lineage>
</organism>
<dbReference type="GO" id="GO:0006281">
    <property type="term" value="P:DNA repair"/>
    <property type="evidence" value="ECO:0007669"/>
    <property type="project" value="TreeGrafter"/>
</dbReference>
<dbReference type="GO" id="GO:0005524">
    <property type="term" value="F:ATP binding"/>
    <property type="evidence" value="ECO:0007669"/>
    <property type="project" value="UniProtKB-KW"/>
</dbReference>
<dbReference type="InterPro" id="IPR011545">
    <property type="entry name" value="DEAD/DEAH_box_helicase_dom"/>
</dbReference>
<evidence type="ECO:0000256" key="1">
    <source>
        <dbReference type="ARBA" id="ARBA00005446"/>
    </source>
</evidence>
<dbReference type="InterPro" id="IPR027417">
    <property type="entry name" value="P-loop_NTPase"/>
</dbReference>
<dbReference type="GO" id="GO:0043138">
    <property type="term" value="F:3'-5' DNA helicase activity"/>
    <property type="evidence" value="ECO:0007669"/>
    <property type="project" value="UniProtKB-EC"/>
</dbReference>
<dbReference type="SMART" id="SM00487">
    <property type="entry name" value="DEXDc"/>
    <property type="match status" value="1"/>
</dbReference>
<dbReference type="PROSITE" id="PS51194">
    <property type="entry name" value="HELICASE_CTER"/>
    <property type="match status" value="1"/>
</dbReference>
<evidence type="ECO:0000256" key="3">
    <source>
        <dbReference type="ARBA" id="ARBA00022840"/>
    </source>
</evidence>
<keyword evidence="10" id="KW-0347">Helicase</keyword>
<feature type="domain" description="Helicase C-terminal" evidence="9">
    <location>
        <begin position="531"/>
        <end position="682"/>
    </location>
</feature>
<comment type="caution">
    <text evidence="10">The sequence shown here is derived from an EMBL/GenBank/DDBJ whole genome shotgun (WGS) entry which is preliminary data.</text>
</comment>
<keyword evidence="10" id="KW-0378">Hydrolase</keyword>
<evidence type="ECO:0000259" key="9">
    <source>
        <dbReference type="PROSITE" id="PS51194"/>
    </source>
</evidence>
<evidence type="ECO:0000259" key="8">
    <source>
        <dbReference type="PROSITE" id="PS51192"/>
    </source>
</evidence>
<dbReference type="RefSeq" id="WP_170271540.1">
    <property type="nucleotide sequence ID" value="NZ_JABEQB010000041.1"/>
</dbReference>
<proteinExistence type="inferred from homology"/>
<dbReference type="SMART" id="SM00490">
    <property type="entry name" value="HELICc"/>
    <property type="match status" value="1"/>
</dbReference>
<keyword evidence="2" id="KW-0547">Nucleotide-binding</keyword>
<gene>
    <name evidence="10" type="ORF">HKI81_11440</name>
</gene>
<dbReference type="PANTHER" id="PTHR13710:SF105">
    <property type="entry name" value="ATP-DEPENDENT DNA HELICASE Q1"/>
    <property type="match status" value="1"/>
</dbReference>
<dbReference type="InterPro" id="IPR014001">
    <property type="entry name" value="Helicase_ATP-bd"/>
</dbReference>
<evidence type="ECO:0000313" key="10">
    <source>
        <dbReference type="EMBL" id="NNG67803.1"/>
    </source>
</evidence>
<dbReference type="GO" id="GO:0006310">
    <property type="term" value="P:DNA recombination"/>
    <property type="evidence" value="ECO:0007669"/>
    <property type="project" value="TreeGrafter"/>
</dbReference>
<keyword evidence="5" id="KW-0413">Isomerase</keyword>
<dbReference type="GO" id="GO:0009378">
    <property type="term" value="F:four-way junction helicase activity"/>
    <property type="evidence" value="ECO:0007669"/>
    <property type="project" value="TreeGrafter"/>
</dbReference>
<evidence type="ECO:0000256" key="4">
    <source>
        <dbReference type="ARBA" id="ARBA00023125"/>
    </source>
</evidence>
<dbReference type="EC" id="5.6.2.4" evidence="7"/>
<dbReference type="GO" id="GO:0005694">
    <property type="term" value="C:chromosome"/>
    <property type="evidence" value="ECO:0007669"/>
    <property type="project" value="TreeGrafter"/>
</dbReference>
<comment type="similarity">
    <text evidence="1">Belongs to the helicase family. RecQ subfamily.</text>
</comment>
<evidence type="ECO:0000313" key="11">
    <source>
        <dbReference type="Proteomes" id="UP000529861"/>
    </source>
</evidence>
<dbReference type="PROSITE" id="PS51192">
    <property type="entry name" value="HELICASE_ATP_BIND_1"/>
    <property type="match status" value="1"/>
</dbReference>
<dbReference type="Pfam" id="PF00270">
    <property type="entry name" value="DEAD"/>
    <property type="match status" value="1"/>
</dbReference>
<dbReference type="SUPFAM" id="SSF52540">
    <property type="entry name" value="P-loop containing nucleoside triphosphate hydrolases"/>
    <property type="match status" value="1"/>
</dbReference>
<name>A0A7Y2L8K1_9THEO</name>
<feature type="domain" description="Helicase ATP-binding" evidence="8">
    <location>
        <begin position="309"/>
        <end position="492"/>
    </location>
</feature>
<evidence type="ECO:0000256" key="7">
    <source>
        <dbReference type="ARBA" id="ARBA00034808"/>
    </source>
</evidence>
<dbReference type="GO" id="GO:0005737">
    <property type="term" value="C:cytoplasm"/>
    <property type="evidence" value="ECO:0007669"/>
    <property type="project" value="TreeGrafter"/>
</dbReference>
<dbReference type="CDD" id="cd17920">
    <property type="entry name" value="DEXHc_RecQ"/>
    <property type="match status" value="1"/>
</dbReference>